<dbReference type="PANTHER" id="PTHR30625:SF15">
    <property type="entry name" value="BIOPOLYMER TRANSPORT PROTEIN EXBB"/>
    <property type="match status" value="1"/>
</dbReference>
<feature type="domain" description="MotA/TolQ/ExbB proton channel" evidence="10">
    <location>
        <begin position="92"/>
        <end position="192"/>
    </location>
</feature>
<proteinExistence type="inferred from homology"/>
<dbReference type="EMBL" id="CP036259">
    <property type="protein sequence ID" value="QDR79077.1"/>
    <property type="molecule type" value="Genomic_DNA"/>
</dbReference>
<keyword evidence="7 9" id="KW-0472">Membrane</keyword>
<protein>
    <submittedName>
        <fullName evidence="11">TolQ: protein TolQ</fullName>
    </submittedName>
</protein>
<evidence type="ECO:0000256" key="4">
    <source>
        <dbReference type="ARBA" id="ARBA00022692"/>
    </source>
</evidence>
<keyword evidence="5 8" id="KW-0653">Protein transport</keyword>
<dbReference type="InterPro" id="IPR050790">
    <property type="entry name" value="ExbB/TolQ_transport"/>
</dbReference>
<dbReference type="GO" id="GO:0005886">
    <property type="term" value="C:plasma membrane"/>
    <property type="evidence" value="ECO:0007669"/>
    <property type="project" value="UniProtKB-SubCell"/>
</dbReference>
<accession>A0A517DP56</accession>
<feature type="transmembrane region" description="Helical" evidence="9">
    <location>
        <begin position="159"/>
        <end position="180"/>
    </location>
</feature>
<keyword evidence="2 8" id="KW-0813">Transport</keyword>
<evidence type="ECO:0000256" key="1">
    <source>
        <dbReference type="ARBA" id="ARBA00004651"/>
    </source>
</evidence>
<feature type="transmembrane region" description="Helical" evidence="9">
    <location>
        <begin position="118"/>
        <end position="139"/>
    </location>
</feature>
<evidence type="ECO:0000256" key="5">
    <source>
        <dbReference type="ARBA" id="ARBA00022927"/>
    </source>
</evidence>
<dbReference type="OrthoDB" id="4045at2"/>
<organism evidence="11 12">
    <name type="scientific">Sporomusa termitida</name>
    <dbReference type="NCBI Taxonomy" id="2377"/>
    <lineage>
        <taxon>Bacteria</taxon>
        <taxon>Bacillati</taxon>
        <taxon>Bacillota</taxon>
        <taxon>Negativicutes</taxon>
        <taxon>Selenomonadales</taxon>
        <taxon>Sporomusaceae</taxon>
        <taxon>Sporomusa</taxon>
    </lineage>
</organism>
<sequence>MEFVAESVSVFYKGGPVMYLILACSLLVAAIGAERFLYYKKMNTDMEGFTARLTPLLERGDWETAYELCRETDGIAAAVAGKGIHYLLRGCANLESVLEGEAALAVARLRTNLSHLDTVVTIAPLLGLLGTVIGMISSFSVMNIKAGQPQAITGGVGEALIATASGLCVATLAMIIYSYFNHRLDGLITDIERVCVLLMGQMKREKRHETA</sequence>
<evidence type="ECO:0000256" key="2">
    <source>
        <dbReference type="ARBA" id="ARBA00022448"/>
    </source>
</evidence>
<dbReference type="PANTHER" id="PTHR30625">
    <property type="entry name" value="PROTEIN TOLQ"/>
    <property type="match status" value="1"/>
</dbReference>
<dbReference type="Pfam" id="PF01618">
    <property type="entry name" value="MotA_ExbB"/>
    <property type="match status" value="1"/>
</dbReference>
<evidence type="ECO:0000256" key="8">
    <source>
        <dbReference type="RuleBase" id="RU004057"/>
    </source>
</evidence>
<dbReference type="GO" id="GO:0017038">
    <property type="term" value="P:protein import"/>
    <property type="evidence" value="ECO:0007669"/>
    <property type="project" value="TreeGrafter"/>
</dbReference>
<keyword evidence="6 9" id="KW-1133">Transmembrane helix</keyword>
<evidence type="ECO:0000313" key="11">
    <source>
        <dbReference type="EMBL" id="QDR79077.1"/>
    </source>
</evidence>
<dbReference type="InterPro" id="IPR002898">
    <property type="entry name" value="MotA_ExbB_proton_chnl"/>
</dbReference>
<evidence type="ECO:0000259" key="10">
    <source>
        <dbReference type="Pfam" id="PF01618"/>
    </source>
</evidence>
<keyword evidence="12" id="KW-1185">Reference proteome</keyword>
<keyword evidence="4 9" id="KW-0812">Transmembrane</keyword>
<evidence type="ECO:0000256" key="6">
    <source>
        <dbReference type="ARBA" id="ARBA00022989"/>
    </source>
</evidence>
<gene>
    <name evidence="11" type="ORF">SPTER_03360</name>
</gene>
<keyword evidence="3" id="KW-1003">Cell membrane</keyword>
<dbReference type="AlphaFoldDB" id="A0A517DP56"/>
<name>A0A517DP56_9FIRM</name>
<feature type="transmembrane region" description="Helical" evidence="9">
    <location>
        <begin position="17"/>
        <end position="38"/>
    </location>
</feature>
<reference evidence="11 12" key="1">
    <citation type="submission" date="2019-02" db="EMBL/GenBank/DDBJ databases">
        <title>Closed genome of Sporomusa termitida DSM 4440.</title>
        <authorList>
            <person name="Poehlein A."/>
            <person name="Daniel R."/>
        </authorList>
    </citation>
    <scope>NUCLEOTIDE SEQUENCE [LARGE SCALE GENOMIC DNA]</scope>
    <source>
        <strain evidence="11 12">DSM 4440</strain>
    </source>
</reference>
<evidence type="ECO:0000256" key="7">
    <source>
        <dbReference type="ARBA" id="ARBA00023136"/>
    </source>
</evidence>
<evidence type="ECO:0000256" key="3">
    <source>
        <dbReference type="ARBA" id="ARBA00022475"/>
    </source>
</evidence>
<dbReference type="KEGG" id="sted:SPTER_03360"/>
<dbReference type="Proteomes" id="UP000320776">
    <property type="component" value="Chromosome"/>
</dbReference>
<dbReference type="RefSeq" id="WP_144348772.1">
    <property type="nucleotide sequence ID" value="NZ_CP036259.1"/>
</dbReference>
<evidence type="ECO:0000256" key="9">
    <source>
        <dbReference type="SAM" id="Phobius"/>
    </source>
</evidence>
<comment type="similarity">
    <text evidence="8">Belongs to the exbB/tolQ family.</text>
</comment>
<evidence type="ECO:0000313" key="12">
    <source>
        <dbReference type="Proteomes" id="UP000320776"/>
    </source>
</evidence>
<comment type="subcellular location">
    <subcellularLocation>
        <location evidence="1">Cell membrane</location>
        <topology evidence="1">Multi-pass membrane protein</topology>
    </subcellularLocation>
    <subcellularLocation>
        <location evidence="8">Membrane</location>
        <topology evidence="8">Multi-pass membrane protein</topology>
    </subcellularLocation>
</comment>